<accession>A0A327JPA4</accession>
<dbReference type="AlphaFoldDB" id="A0A327JPA4"/>
<dbReference type="RefSeq" id="WP_111433554.1">
    <property type="nucleotide sequence ID" value="NZ_JACIGG010000009.1"/>
</dbReference>
<evidence type="ECO:0000313" key="3">
    <source>
        <dbReference type="EMBL" id="RAI28300.1"/>
    </source>
</evidence>
<dbReference type="InterPro" id="IPR011330">
    <property type="entry name" value="Glyco_hydro/deAcase_b/a-brl"/>
</dbReference>
<gene>
    <name evidence="3" type="ORF">CH339_06620</name>
</gene>
<comment type="caution">
    <text evidence="3">The sequence shown here is derived from an EMBL/GenBank/DDBJ whole genome shotgun (WGS) entry which is preliminary data.</text>
</comment>
<evidence type="ECO:0008006" key="5">
    <source>
        <dbReference type="Google" id="ProtNLM"/>
    </source>
</evidence>
<protein>
    <recommendedName>
        <fullName evidence="5">Divergent polysaccharide deacetylase family protein</fullName>
    </recommendedName>
</protein>
<evidence type="ECO:0000256" key="2">
    <source>
        <dbReference type="SAM" id="Phobius"/>
    </source>
</evidence>
<dbReference type="Proteomes" id="UP000249299">
    <property type="component" value="Unassembled WGS sequence"/>
</dbReference>
<evidence type="ECO:0000313" key="4">
    <source>
        <dbReference type="Proteomes" id="UP000249299"/>
    </source>
</evidence>
<keyword evidence="4" id="KW-1185">Reference proteome</keyword>
<dbReference type="GO" id="GO:0005975">
    <property type="term" value="P:carbohydrate metabolic process"/>
    <property type="evidence" value="ECO:0007669"/>
    <property type="project" value="InterPro"/>
</dbReference>
<dbReference type="SUPFAM" id="SSF88713">
    <property type="entry name" value="Glycoside hydrolase/deacetylase"/>
    <property type="match status" value="1"/>
</dbReference>
<dbReference type="EMBL" id="NPEV01000010">
    <property type="protein sequence ID" value="RAI28300.1"/>
    <property type="molecule type" value="Genomic_DNA"/>
</dbReference>
<keyword evidence="2" id="KW-0472">Membrane</keyword>
<keyword evidence="2" id="KW-0812">Transmembrane</keyword>
<sequence>MAADNLTAPLGAKPKADRKKRRFPFGLLAFALFLIVGSTVTAWLSLVDDPHGGEPVATVDIAPTLNKSPSATVDVVDIPKEPPAPGDGTADDTGDAATLGDGSVITAIEAPGENVAAAEPEVGPDGALSTQPIPKLMEQGRNGPLPRRSVDGSRPFDLYSAPISPNLKNAPQIAIIVGDLGLSQTGTQAALKKLPKETTLAFAPYGGSLDRWMQKARTGGHELLLQVPLEPFDFPDNDPGPHTLLTSLAPSENLARLRWVLSRLTNYVGVVNYMGARFTADPKALAFFMEDVGRRGLMYLDDGTSPRSLAQSIAHATRTPFAKSEVVIDASPAAADIDTRLLELETIARTNGTGVGVASALPVTVERISEWAKSLESRGVVLVPISAVVRRRER</sequence>
<dbReference type="CDD" id="cd10936">
    <property type="entry name" value="CE4_DAC2"/>
    <property type="match status" value="1"/>
</dbReference>
<dbReference type="Pfam" id="PF04748">
    <property type="entry name" value="Polysacc_deac_2"/>
    <property type="match status" value="1"/>
</dbReference>
<name>A0A327JPA4_9HYPH</name>
<dbReference type="Gene3D" id="3.20.20.370">
    <property type="entry name" value="Glycoside hydrolase/deacetylase"/>
    <property type="match status" value="1"/>
</dbReference>
<dbReference type="PANTHER" id="PTHR30105:SF2">
    <property type="entry name" value="DIVERGENT POLYSACCHARIDE DEACETYLASE SUPERFAMILY"/>
    <property type="match status" value="1"/>
</dbReference>
<dbReference type="InterPro" id="IPR006837">
    <property type="entry name" value="Divergent_DAC"/>
</dbReference>
<keyword evidence="2" id="KW-1133">Transmembrane helix</keyword>
<dbReference type="OrthoDB" id="9784811at2"/>
<dbReference type="PANTHER" id="PTHR30105">
    <property type="entry name" value="UNCHARACTERIZED YIBQ-RELATED"/>
    <property type="match status" value="1"/>
</dbReference>
<feature type="transmembrane region" description="Helical" evidence="2">
    <location>
        <begin position="23"/>
        <end position="46"/>
    </location>
</feature>
<feature type="region of interest" description="Disordered" evidence="1">
    <location>
        <begin position="117"/>
        <end position="149"/>
    </location>
</feature>
<reference evidence="3 4" key="1">
    <citation type="submission" date="2017-07" db="EMBL/GenBank/DDBJ databases">
        <title>Draft Genome Sequences of Select Purple Nonsulfur Bacteria.</title>
        <authorList>
            <person name="Lasarre B."/>
            <person name="Mckinlay J.B."/>
        </authorList>
    </citation>
    <scope>NUCLEOTIDE SEQUENCE [LARGE SCALE GENOMIC DNA]</scope>
    <source>
        <strain evidence="3 4">DSM 11290</strain>
    </source>
</reference>
<feature type="region of interest" description="Disordered" evidence="1">
    <location>
        <begin position="70"/>
        <end position="99"/>
    </location>
</feature>
<evidence type="ECO:0000256" key="1">
    <source>
        <dbReference type="SAM" id="MobiDB-lite"/>
    </source>
</evidence>
<proteinExistence type="predicted"/>
<organism evidence="3 4">
    <name type="scientific">Rhodobium orientis</name>
    <dbReference type="NCBI Taxonomy" id="34017"/>
    <lineage>
        <taxon>Bacteria</taxon>
        <taxon>Pseudomonadati</taxon>
        <taxon>Pseudomonadota</taxon>
        <taxon>Alphaproteobacteria</taxon>
        <taxon>Hyphomicrobiales</taxon>
        <taxon>Rhodobiaceae</taxon>
        <taxon>Rhodobium</taxon>
    </lineage>
</organism>